<keyword evidence="4" id="KW-1185">Reference proteome</keyword>
<comment type="caution">
    <text evidence="3">The sequence shown here is derived from an EMBL/GenBank/DDBJ whole genome shotgun (WGS) entry which is preliminary data.</text>
</comment>
<protein>
    <recommendedName>
        <fullName evidence="1">DNA ligase (ATP)</fullName>
        <ecNumber evidence="1">6.5.1.1</ecNumber>
    </recommendedName>
</protein>
<gene>
    <name evidence="3" type="ORF">ACFO3E_15100</name>
</gene>
<dbReference type="Pfam" id="PF04679">
    <property type="entry name" value="DNA_ligase_A_C"/>
    <property type="match status" value="1"/>
</dbReference>
<dbReference type="SUPFAM" id="SSF56091">
    <property type="entry name" value="DNA ligase/mRNA capping enzyme, catalytic domain"/>
    <property type="match status" value="1"/>
</dbReference>
<feature type="domain" description="DNA ligase ATP-dependent C-terminal" evidence="2">
    <location>
        <begin position="82"/>
        <end position="157"/>
    </location>
</feature>
<proteinExistence type="predicted"/>
<reference evidence="4" key="1">
    <citation type="journal article" date="2019" name="Int. J. Syst. Evol. Microbiol.">
        <title>The Global Catalogue of Microorganisms (GCM) 10K type strain sequencing project: providing services to taxonomists for standard genome sequencing and annotation.</title>
        <authorList>
            <consortium name="The Broad Institute Genomics Platform"/>
            <consortium name="The Broad Institute Genome Sequencing Center for Infectious Disease"/>
            <person name="Wu L."/>
            <person name="Ma J."/>
        </authorList>
    </citation>
    <scope>NUCLEOTIDE SEQUENCE [LARGE SCALE GENOMIC DNA]</scope>
    <source>
        <strain evidence="4">NBRC 103632</strain>
    </source>
</reference>
<dbReference type="RefSeq" id="WP_380805772.1">
    <property type="nucleotide sequence ID" value="NZ_JBHSFZ010000036.1"/>
</dbReference>
<dbReference type="EMBL" id="JBHSFZ010000036">
    <property type="protein sequence ID" value="MFC4595506.1"/>
    <property type="molecule type" value="Genomic_DNA"/>
</dbReference>
<name>A0ABV9F0W6_9SPHN</name>
<evidence type="ECO:0000313" key="3">
    <source>
        <dbReference type="EMBL" id="MFC4595506.1"/>
    </source>
</evidence>
<dbReference type="Proteomes" id="UP001595957">
    <property type="component" value="Unassembled WGS sequence"/>
</dbReference>
<accession>A0ABV9F0W6</accession>
<dbReference type="Gene3D" id="2.40.50.140">
    <property type="entry name" value="Nucleic acid-binding proteins"/>
    <property type="match status" value="1"/>
</dbReference>
<sequence length="160" mass="18083">MQELIGEHDPAFRIQVSEHIIGHGPEFFQQAEELELEGIVSKLADSRYRSGYSTSCLKTKAFTEDHFIIVGMEQGPGPTTALCARETPHGLEYVGGAMLTLTATERDRFWAAAEKLERSSPPVKTEKRKAARWLEPKLQARVRHLRGEEKLRHATVMELL</sequence>
<evidence type="ECO:0000259" key="2">
    <source>
        <dbReference type="Pfam" id="PF04679"/>
    </source>
</evidence>
<dbReference type="EC" id="6.5.1.1" evidence="1"/>
<evidence type="ECO:0000256" key="1">
    <source>
        <dbReference type="ARBA" id="ARBA00012727"/>
    </source>
</evidence>
<dbReference type="Gene3D" id="3.30.1490.70">
    <property type="match status" value="1"/>
</dbReference>
<dbReference type="InterPro" id="IPR012340">
    <property type="entry name" value="NA-bd_OB-fold"/>
</dbReference>
<evidence type="ECO:0000313" key="4">
    <source>
        <dbReference type="Proteomes" id="UP001595957"/>
    </source>
</evidence>
<dbReference type="InterPro" id="IPR012309">
    <property type="entry name" value="DNA_ligase_ATP-dep_C"/>
</dbReference>
<organism evidence="3 4">
    <name type="scientific">Sphingobium tyrosinilyticum</name>
    <dbReference type="NCBI Taxonomy" id="2715436"/>
    <lineage>
        <taxon>Bacteria</taxon>
        <taxon>Pseudomonadati</taxon>
        <taxon>Pseudomonadota</taxon>
        <taxon>Alphaproteobacteria</taxon>
        <taxon>Sphingomonadales</taxon>
        <taxon>Sphingomonadaceae</taxon>
        <taxon>Sphingobium</taxon>
    </lineage>
</organism>